<dbReference type="EMBL" id="BAWF01000009">
    <property type="protein sequence ID" value="GAF43675.1"/>
    <property type="molecule type" value="Genomic_DNA"/>
</dbReference>
<dbReference type="InterPro" id="IPR002347">
    <property type="entry name" value="SDR_fam"/>
</dbReference>
<feature type="domain" description="Ketoreductase" evidence="3">
    <location>
        <begin position="10"/>
        <end position="191"/>
    </location>
</feature>
<dbReference type="PRINTS" id="PR00081">
    <property type="entry name" value="GDHRDH"/>
</dbReference>
<dbReference type="InterPro" id="IPR020904">
    <property type="entry name" value="Sc_DH/Rdtase_CS"/>
</dbReference>
<evidence type="ECO:0000313" key="4">
    <source>
        <dbReference type="EMBL" id="GAF43675.1"/>
    </source>
</evidence>
<evidence type="ECO:0000256" key="2">
    <source>
        <dbReference type="ARBA" id="ARBA00023002"/>
    </source>
</evidence>
<dbReference type="PANTHER" id="PTHR43975:SF2">
    <property type="entry name" value="EG:BACR7A4.14 PROTEIN-RELATED"/>
    <property type="match status" value="1"/>
</dbReference>
<keyword evidence="2" id="KW-0560">Oxidoreductase</keyword>
<dbReference type="PRINTS" id="PR00080">
    <property type="entry name" value="SDRFAMILY"/>
</dbReference>
<evidence type="ECO:0000313" key="5">
    <source>
        <dbReference type="Proteomes" id="UP000019491"/>
    </source>
</evidence>
<dbReference type="InterPro" id="IPR036291">
    <property type="entry name" value="NAD(P)-bd_dom_sf"/>
</dbReference>
<comment type="similarity">
    <text evidence="1">Belongs to the short-chain dehydrogenases/reductases (SDR) family.</text>
</comment>
<proteinExistence type="inferred from homology"/>
<protein>
    <submittedName>
        <fullName evidence="4">Putative oxidoreductase</fullName>
    </submittedName>
</protein>
<dbReference type="PANTHER" id="PTHR43975">
    <property type="entry name" value="ZGC:101858"/>
    <property type="match status" value="1"/>
</dbReference>
<evidence type="ECO:0000256" key="1">
    <source>
        <dbReference type="ARBA" id="ARBA00006484"/>
    </source>
</evidence>
<dbReference type="RefSeq" id="WP_037228609.1">
    <property type="nucleotide sequence ID" value="NZ_BAWF01000009.1"/>
</dbReference>
<name>X0QYI1_RHOWR</name>
<reference evidence="4 5" key="1">
    <citation type="submission" date="2014-02" db="EMBL/GenBank/DDBJ databases">
        <title>Whole genome shotgun sequence of Rhodococcus wratislaviensis NBRC 100605.</title>
        <authorList>
            <person name="Hosoyama A."/>
            <person name="Tsuchikane K."/>
            <person name="Yoshida I."/>
            <person name="Ohji S."/>
            <person name="Ichikawa N."/>
            <person name="Yamazoe A."/>
            <person name="Fujita N."/>
        </authorList>
    </citation>
    <scope>NUCLEOTIDE SEQUENCE [LARGE SCALE GENOMIC DNA]</scope>
    <source>
        <strain evidence="4 5">NBRC 100605</strain>
    </source>
</reference>
<dbReference type="InterPro" id="IPR057326">
    <property type="entry name" value="KR_dom"/>
</dbReference>
<gene>
    <name evidence="4" type="ORF">RW1_009_00990</name>
</gene>
<dbReference type="Gene3D" id="3.40.50.720">
    <property type="entry name" value="NAD(P)-binding Rossmann-like Domain"/>
    <property type="match status" value="1"/>
</dbReference>
<dbReference type="AlphaFoldDB" id="X0QYI1"/>
<dbReference type="SUPFAM" id="SSF51735">
    <property type="entry name" value="NAD(P)-binding Rossmann-fold domains"/>
    <property type="match status" value="1"/>
</dbReference>
<comment type="caution">
    <text evidence="4">The sequence shown here is derived from an EMBL/GenBank/DDBJ whole genome shotgun (WGS) entry which is preliminary data.</text>
</comment>
<dbReference type="PROSITE" id="PS00061">
    <property type="entry name" value="ADH_SHORT"/>
    <property type="match status" value="1"/>
</dbReference>
<keyword evidence="5" id="KW-1185">Reference proteome</keyword>
<dbReference type="FunFam" id="3.40.50.720:FF:000084">
    <property type="entry name" value="Short-chain dehydrogenase reductase"/>
    <property type="match status" value="1"/>
</dbReference>
<evidence type="ECO:0000259" key="3">
    <source>
        <dbReference type="SMART" id="SM00822"/>
    </source>
</evidence>
<organism evidence="4 5">
    <name type="scientific">Rhodococcus wratislaviensis NBRC 100605</name>
    <dbReference type="NCBI Taxonomy" id="1219028"/>
    <lineage>
        <taxon>Bacteria</taxon>
        <taxon>Bacillati</taxon>
        <taxon>Actinomycetota</taxon>
        <taxon>Actinomycetes</taxon>
        <taxon>Mycobacteriales</taxon>
        <taxon>Nocardiaceae</taxon>
        <taxon>Rhodococcus</taxon>
    </lineage>
</organism>
<dbReference type="Pfam" id="PF13561">
    <property type="entry name" value="adh_short_C2"/>
    <property type="match status" value="1"/>
</dbReference>
<dbReference type="CDD" id="cd05233">
    <property type="entry name" value="SDR_c"/>
    <property type="match status" value="1"/>
</dbReference>
<dbReference type="GO" id="GO:0016491">
    <property type="term" value="F:oxidoreductase activity"/>
    <property type="evidence" value="ECO:0007669"/>
    <property type="project" value="UniProtKB-KW"/>
</dbReference>
<dbReference type="Proteomes" id="UP000019491">
    <property type="component" value="Unassembled WGS sequence"/>
</dbReference>
<sequence length="250" mass="25166">MTLSIDLSGKKALVTGASSGIGAEIAFTLAQAGADVAIVGRDESRLRETSERIEEAGGKVVKIAADLTADGAAEKVVAETVFSLGGLTTLVHSAGIFEVIPMIEGVESLDRALAINIRAPYALTSAALPHLRGGGAVVFVSSIGGHVGFPGCTAYGASKGAIEALVKSLAVEEAPNGVRVAAVAPGNIRTPINAHLFTDPEYLAQELALTPAGRIGEVQDIAPAVAFLASNHASYVTGTSLVIDGGVVAG</sequence>
<dbReference type="SMART" id="SM00822">
    <property type="entry name" value="PKS_KR"/>
    <property type="match status" value="1"/>
</dbReference>
<accession>X0QYI1</accession>
<dbReference type="OrthoDB" id="8991930at2"/>